<evidence type="ECO:0000313" key="1">
    <source>
        <dbReference type="EMBL" id="MFE4104679.1"/>
    </source>
</evidence>
<evidence type="ECO:0000313" key="2">
    <source>
        <dbReference type="Proteomes" id="UP001600165"/>
    </source>
</evidence>
<comment type="caution">
    <text evidence="1">The sequence shown here is derived from an EMBL/GenBank/DDBJ whole genome shotgun (WGS) entry which is preliminary data.</text>
</comment>
<dbReference type="EMBL" id="JBHZOL010000002">
    <property type="protein sequence ID" value="MFE4104679.1"/>
    <property type="molecule type" value="Genomic_DNA"/>
</dbReference>
<gene>
    <name evidence="1" type="ORF">ACFVKH_00220</name>
</gene>
<reference evidence="1 2" key="1">
    <citation type="submission" date="2024-10" db="EMBL/GenBank/DDBJ databases">
        <authorList>
            <person name="Ratan Roy A."/>
            <person name="Morales Sandoval P.H."/>
            <person name="De Los Santos Villalobos S."/>
            <person name="Chakraborty S."/>
            <person name="Mukherjee J."/>
        </authorList>
    </citation>
    <scope>NUCLEOTIDE SEQUENCE [LARGE SCALE GENOMIC DNA]</scope>
    <source>
        <strain evidence="1 2">S1</strain>
    </source>
</reference>
<protein>
    <submittedName>
        <fullName evidence="1">Uncharacterized protein</fullName>
    </submittedName>
</protein>
<dbReference type="RefSeq" id="WP_377960190.1">
    <property type="nucleotide sequence ID" value="NZ_JBHZOL010000002.1"/>
</dbReference>
<sequence>MPAPIFLGNAIAMRAEEKLFCQRFSAIEVFQGGWLLLYQACGGGLF</sequence>
<name>A0ABW6IB49_9CYAN</name>
<organism evidence="1 2">
    <name type="scientific">Almyronema epifaneia S1</name>
    <dbReference type="NCBI Taxonomy" id="2991925"/>
    <lineage>
        <taxon>Bacteria</taxon>
        <taxon>Bacillati</taxon>
        <taxon>Cyanobacteriota</taxon>
        <taxon>Cyanophyceae</taxon>
        <taxon>Nodosilineales</taxon>
        <taxon>Nodosilineaceae</taxon>
        <taxon>Almyronema</taxon>
        <taxon>Almyronema epifaneia</taxon>
    </lineage>
</organism>
<proteinExistence type="predicted"/>
<accession>A0ABW6IB49</accession>
<keyword evidence="2" id="KW-1185">Reference proteome</keyword>
<dbReference type="Proteomes" id="UP001600165">
    <property type="component" value="Unassembled WGS sequence"/>
</dbReference>